<dbReference type="PROSITE" id="PS51750">
    <property type="entry name" value="BRO_N"/>
    <property type="match status" value="1"/>
</dbReference>
<dbReference type="KEGG" id="edu:LIU_03295"/>
<dbReference type="SMART" id="SM01040">
    <property type="entry name" value="Bro-N"/>
    <property type="match status" value="1"/>
</dbReference>
<dbReference type="AlphaFoldDB" id="A0A377KL85"/>
<gene>
    <name evidence="2" type="ORF">NCTC8129_01350</name>
</gene>
<dbReference type="RefSeq" id="WP_005879145.1">
    <property type="nucleotide sequence ID" value="NZ_CABGIQ010000048.1"/>
</dbReference>
<feature type="domain" description="Bro-N" evidence="1">
    <location>
        <begin position="1"/>
        <end position="127"/>
    </location>
</feature>
<name>A0A377KL85_9ENTE</name>
<evidence type="ECO:0000313" key="3">
    <source>
        <dbReference type="Proteomes" id="UP000254070"/>
    </source>
</evidence>
<evidence type="ECO:0000313" key="2">
    <source>
        <dbReference type="EMBL" id="STP29161.1"/>
    </source>
</evidence>
<protein>
    <submittedName>
        <fullName evidence="2">Anti-repressor protein</fullName>
    </submittedName>
</protein>
<reference evidence="2 3" key="1">
    <citation type="submission" date="2018-06" db="EMBL/GenBank/DDBJ databases">
        <authorList>
            <consortium name="Pathogen Informatics"/>
            <person name="Doyle S."/>
        </authorList>
    </citation>
    <scope>NUCLEOTIDE SEQUENCE [LARGE SCALE GENOMIC DNA]</scope>
    <source>
        <strain evidence="2 3">NCTC8129</strain>
    </source>
</reference>
<evidence type="ECO:0000259" key="1">
    <source>
        <dbReference type="PROSITE" id="PS51750"/>
    </source>
</evidence>
<dbReference type="InterPro" id="IPR003497">
    <property type="entry name" value="BRO_N_domain"/>
</dbReference>
<accession>A0A377KL85</accession>
<dbReference type="Proteomes" id="UP000254070">
    <property type="component" value="Unassembled WGS sequence"/>
</dbReference>
<sequence length="146" mass="16581">MNDLAVFNNPDFGSVRTLMVGDIPYFVGKDVANILGYVNPQKAICTHVDEEDKMLNVVLLSQFRKYRAYAEGVTSTFKPVIMFKSPKIKVSLEATQMFNELIANLNAADLIAFIIRQQLLDSNESSALELAYNFYLKNEDDLYRLN</sequence>
<dbReference type="EMBL" id="UGIF01000002">
    <property type="protein sequence ID" value="STP29161.1"/>
    <property type="molecule type" value="Genomic_DNA"/>
</dbReference>
<organism evidence="2 3">
    <name type="scientific">Enterococcus durans</name>
    <dbReference type="NCBI Taxonomy" id="53345"/>
    <lineage>
        <taxon>Bacteria</taxon>
        <taxon>Bacillati</taxon>
        <taxon>Bacillota</taxon>
        <taxon>Bacilli</taxon>
        <taxon>Lactobacillales</taxon>
        <taxon>Enterococcaceae</taxon>
        <taxon>Enterococcus</taxon>
    </lineage>
</organism>
<dbReference type="Pfam" id="PF02498">
    <property type="entry name" value="Bro-N"/>
    <property type="match status" value="1"/>
</dbReference>
<proteinExistence type="predicted"/>